<evidence type="ECO:0000256" key="4">
    <source>
        <dbReference type="ARBA" id="ARBA00022692"/>
    </source>
</evidence>
<evidence type="ECO:0000256" key="1">
    <source>
        <dbReference type="ARBA" id="ARBA00004651"/>
    </source>
</evidence>
<keyword evidence="10 13" id="KW-0675">Receptor</keyword>
<reference evidence="16" key="2">
    <citation type="submission" date="2025-09" db="UniProtKB">
        <authorList>
            <consortium name="Ensembl"/>
        </authorList>
    </citation>
    <scope>IDENTIFICATION</scope>
</reference>
<dbReference type="PANTHER" id="PTHR26451:SF871">
    <property type="entry name" value="ODORANT RECEPTOR-RELATED"/>
    <property type="match status" value="1"/>
</dbReference>
<keyword evidence="2 14" id="KW-1003">Cell membrane</keyword>
<evidence type="ECO:0000256" key="3">
    <source>
        <dbReference type="ARBA" id="ARBA00022606"/>
    </source>
</evidence>
<dbReference type="InterPro" id="IPR000276">
    <property type="entry name" value="GPCR_Rhodpsn"/>
</dbReference>
<evidence type="ECO:0000256" key="13">
    <source>
        <dbReference type="RuleBase" id="RU000688"/>
    </source>
</evidence>
<keyword evidence="3 14" id="KW-0716">Sensory transduction</keyword>
<dbReference type="FunFam" id="1.20.1070.10:FF:000024">
    <property type="entry name" value="Olfactory receptor"/>
    <property type="match status" value="1"/>
</dbReference>
<dbReference type="GO" id="GO:0005886">
    <property type="term" value="C:plasma membrane"/>
    <property type="evidence" value="ECO:0007669"/>
    <property type="project" value="UniProtKB-SubCell"/>
</dbReference>
<dbReference type="SUPFAM" id="SSF81321">
    <property type="entry name" value="Family A G protein-coupled receptor-like"/>
    <property type="match status" value="1"/>
</dbReference>
<evidence type="ECO:0000256" key="14">
    <source>
        <dbReference type="RuleBase" id="RU363047"/>
    </source>
</evidence>
<dbReference type="AlphaFoldDB" id="A0A671LU10"/>
<evidence type="ECO:0000256" key="7">
    <source>
        <dbReference type="ARBA" id="ARBA00023040"/>
    </source>
</evidence>
<keyword evidence="6 14" id="KW-1133">Transmembrane helix</keyword>
<keyword evidence="7 13" id="KW-0297">G-protein coupled receptor</keyword>
<feature type="transmembrane region" description="Helical" evidence="14">
    <location>
        <begin position="267"/>
        <end position="289"/>
    </location>
</feature>
<keyword evidence="4 13" id="KW-0812">Transmembrane</keyword>
<accession>A0A671LU10</accession>
<name>A0A671LU10_9TELE</name>
<organism evidence="16 17">
    <name type="scientific">Sinocyclocheilus anshuiensis</name>
    <dbReference type="NCBI Taxonomy" id="1608454"/>
    <lineage>
        <taxon>Eukaryota</taxon>
        <taxon>Metazoa</taxon>
        <taxon>Chordata</taxon>
        <taxon>Craniata</taxon>
        <taxon>Vertebrata</taxon>
        <taxon>Euteleostomi</taxon>
        <taxon>Actinopterygii</taxon>
        <taxon>Neopterygii</taxon>
        <taxon>Teleostei</taxon>
        <taxon>Ostariophysi</taxon>
        <taxon>Cypriniformes</taxon>
        <taxon>Cyprinidae</taxon>
        <taxon>Cyprininae</taxon>
        <taxon>Sinocyclocheilus</taxon>
    </lineage>
</organism>
<evidence type="ECO:0000259" key="15">
    <source>
        <dbReference type="PROSITE" id="PS50262"/>
    </source>
</evidence>
<comment type="subcellular location">
    <subcellularLocation>
        <location evidence="1 14">Cell membrane</location>
        <topology evidence="1 14">Multi-pass membrane protein</topology>
    </subcellularLocation>
</comment>
<evidence type="ECO:0000256" key="8">
    <source>
        <dbReference type="ARBA" id="ARBA00023136"/>
    </source>
</evidence>
<evidence type="ECO:0000256" key="11">
    <source>
        <dbReference type="ARBA" id="ARBA00023180"/>
    </source>
</evidence>
<feature type="transmembrane region" description="Helical" evidence="14">
    <location>
        <begin position="231"/>
        <end position="251"/>
    </location>
</feature>
<proteinExistence type="inferred from homology"/>
<dbReference type="Gene3D" id="1.20.1070.10">
    <property type="entry name" value="Rhodopsin 7-helix transmembrane proteins"/>
    <property type="match status" value="1"/>
</dbReference>
<feature type="transmembrane region" description="Helical" evidence="14">
    <location>
        <begin position="194"/>
        <end position="219"/>
    </location>
</feature>
<dbReference type="PRINTS" id="PR00245">
    <property type="entry name" value="OLFACTORYR"/>
</dbReference>
<keyword evidence="9" id="KW-1015">Disulfide bond</keyword>
<dbReference type="Pfam" id="PF13853">
    <property type="entry name" value="7tm_4"/>
    <property type="match status" value="1"/>
</dbReference>
<dbReference type="PRINTS" id="PR00237">
    <property type="entry name" value="GPCRRHODOPSN"/>
</dbReference>
<evidence type="ECO:0000256" key="10">
    <source>
        <dbReference type="ARBA" id="ARBA00023170"/>
    </source>
</evidence>
<feature type="domain" description="G-protein coupled receptors family 1 profile" evidence="15">
    <location>
        <begin position="39"/>
        <end position="287"/>
    </location>
</feature>
<evidence type="ECO:0000256" key="5">
    <source>
        <dbReference type="ARBA" id="ARBA00022725"/>
    </source>
</evidence>
<evidence type="ECO:0000256" key="12">
    <source>
        <dbReference type="ARBA" id="ARBA00023224"/>
    </source>
</evidence>
<feature type="transmembrane region" description="Helical" evidence="14">
    <location>
        <begin position="88"/>
        <end position="118"/>
    </location>
</feature>
<gene>
    <name evidence="16" type="primary">LOC107703498</name>
</gene>
<evidence type="ECO:0000256" key="2">
    <source>
        <dbReference type="ARBA" id="ARBA00022475"/>
    </source>
</evidence>
<dbReference type="PROSITE" id="PS50262">
    <property type="entry name" value="G_PROTEIN_RECEP_F1_2"/>
    <property type="match status" value="1"/>
</dbReference>
<feature type="transmembrane region" description="Helical" evidence="14">
    <location>
        <begin position="24"/>
        <end position="49"/>
    </location>
</feature>
<dbReference type="GO" id="GO:0005549">
    <property type="term" value="F:odorant binding"/>
    <property type="evidence" value="ECO:0007669"/>
    <property type="project" value="TreeGrafter"/>
</dbReference>
<keyword evidence="12 13" id="KW-0807">Transducer</keyword>
<evidence type="ECO:0000313" key="16">
    <source>
        <dbReference type="Ensembl" id="ENSSANP00000024009.1"/>
    </source>
</evidence>
<sequence>MDNKTYFAIYTLMEPRGSKSYRHIYFTCFLLLYALILVMNIWLSVVIVLERALHEPMYIFLCNLCINYLYGATGFYPKFLHDLILDSYVIPSFMCGLQAFVIYSSAMCECTTLTVMAFDRHVAICQPLDYHSKLTKNTCGILLVFCWTVPFICMFIGVVLLNRLAVCKYHIDKLYCDNWSIVKLSCESVVINNLMALIVLLFYVCLTALIIVSYIKLIVACKASLENRRKFWQTCVPHLFSLINCSFTVFFDSMCSRYGSSEVPENVYVVFALLMLILPPLFNPLVYVLKLKEVRKRTKSFLYAHAHSSKTAL</sequence>
<keyword evidence="8 14" id="KW-0472">Membrane</keyword>
<evidence type="ECO:0000256" key="9">
    <source>
        <dbReference type="ARBA" id="ARBA00023157"/>
    </source>
</evidence>
<feature type="transmembrane region" description="Helical" evidence="14">
    <location>
        <begin position="139"/>
        <end position="161"/>
    </location>
</feature>
<dbReference type="Ensembl" id="ENSSANT00000025580.1">
    <property type="protein sequence ID" value="ENSSANP00000024009.1"/>
    <property type="gene ID" value="ENSSANG00000012369.1"/>
</dbReference>
<reference evidence="16" key="1">
    <citation type="submission" date="2025-08" db="UniProtKB">
        <authorList>
            <consortium name="Ensembl"/>
        </authorList>
    </citation>
    <scope>IDENTIFICATION</scope>
</reference>
<evidence type="ECO:0000313" key="17">
    <source>
        <dbReference type="Proteomes" id="UP000472260"/>
    </source>
</evidence>
<feature type="transmembrane region" description="Helical" evidence="14">
    <location>
        <begin position="56"/>
        <end position="76"/>
    </location>
</feature>
<dbReference type="InterPro" id="IPR017452">
    <property type="entry name" value="GPCR_Rhodpsn_7TM"/>
</dbReference>
<dbReference type="InterPro" id="IPR000725">
    <property type="entry name" value="Olfact_rcpt"/>
</dbReference>
<dbReference type="PROSITE" id="PS00237">
    <property type="entry name" value="G_PROTEIN_RECEP_F1_1"/>
    <property type="match status" value="1"/>
</dbReference>
<dbReference type="GO" id="GO:0004930">
    <property type="term" value="F:G protein-coupled receptor activity"/>
    <property type="evidence" value="ECO:0007669"/>
    <property type="project" value="UniProtKB-KW"/>
</dbReference>
<dbReference type="Proteomes" id="UP000472260">
    <property type="component" value="Unassembled WGS sequence"/>
</dbReference>
<keyword evidence="11" id="KW-0325">Glycoprotein</keyword>
<dbReference type="InterPro" id="IPR052921">
    <property type="entry name" value="GPCR1_Superfamily_Member"/>
</dbReference>
<keyword evidence="17" id="KW-1185">Reference proteome</keyword>
<dbReference type="PANTHER" id="PTHR26451">
    <property type="entry name" value="G_PROTEIN_RECEP_F1_2 DOMAIN-CONTAINING PROTEIN"/>
    <property type="match status" value="1"/>
</dbReference>
<evidence type="ECO:0000256" key="6">
    <source>
        <dbReference type="ARBA" id="ARBA00022989"/>
    </source>
</evidence>
<comment type="similarity">
    <text evidence="13">Belongs to the G-protein coupled receptor 1 family.</text>
</comment>
<dbReference type="GO" id="GO:0004984">
    <property type="term" value="F:olfactory receptor activity"/>
    <property type="evidence" value="ECO:0007669"/>
    <property type="project" value="InterPro"/>
</dbReference>
<keyword evidence="5 14" id="KW-0552">Olfaction</keyword>
<protein>
    <recommendedName>
        <fullName evidence="14">Olfactory receptor</fullName>
    </recommendedName>
</protein>